<dbReference type="RefSeq" id="WP_087208272.1">
    <property type="nucleotide sequence ID" value="NZ_CP021431.1"/>
</dbReference>
<keyword evidence="3" id="KW-1185">Reference proteome</keyword>
<dbReference type="STRING" id="1122181.GCA_000382265_02117"/>
<feature type="transmembrane region" description="Helical" evidence="1">
    <location>
        <begin position="187"/>
        <end position="205"/>
    </location>
</feature>
<dbReference type="KEGG" id="lvs:LOKVESSMR4R_02164"/>
<feature type="transmembrane region" description="Helical" evidence="1">
    <location>
        <begin position="72"/>
        <end position="90"/>
    </location>
</feature>
<feature type="transmembrane region" description="Helical" evidence="1">
    <location>
        <begin position="102"/>
        <end position="121"/>
    </location>
</feature>
<organism evidence="2 3">
    <name type="scientific">Yoonia vestfoldensis</name>
    <dbReference type="NCBI Taxonomy" id="245188"/>
    <lineage>
        <taxon>Bacteria</taxon>
        <taxon>Pseudomonadati</taxon>
        <taxon>Pseudomonadota</taxon>
        <taxon>Alphaproteobacteria</taxon>
        <taxon>Rhodobacterales</taxon>
        <taxon>Paracoccaceae</taxon>
        <taxon>Yoonia</taxon>
    </lineage>
</organism>
<feature type="transmembrane region" description="Helical" evidence="1">
    <location>
        <begin position="47"/>
        <end position="66"/>
    </location>
</feature>
<dbReference type="Proteomes" id="UP000195273">
    <property type="component" value="Chromosome"/>
</dbReference>
<dbReference type="AlphaFoldDB" id="A0A1Y0EDP3"/>
<evidence type="ECO:0000313" key="2">
    <source>
        <dbReference type="EMBL" id="ARU01471.1"/>
    </source>
</evidence>
<feature type="transmembrane region" description="Helical" evidence="1">
    <location>
        <begin position="23"/>
        <end position="40"/>
    </location>
</feature>
<keyword evidence="1" id="KW-0812">Transmembrane</keyword>
<feature type="transmembrane region" description="Helical" evidence="1">
    <location>
        <begin position="127"/>
        <end position="146"/>
    </location>
</feature>
<name>A0A1Y0EDP3_9RHOB</name>
<proteinExistence type="predicted"/>
<feature type="transmembrane region" description="Helical" evidence="1">
    <location>
        <begin position="158"/>
        <end position="175"/>
    </location>
</feature>
<reference evidence="2 3" key="1">
    <citation type="submission" date="2017-05" db="EMBL/GenBank/DDBJ databases">
        <title>Genome Sequence of Loktanella vestfoldensis Strain SMR4r Isolated from a Culture of the Diatom Skeletonema marinoi.</title>
        <authorList>
            <person name="Topel M."/>
            <person name="Pinder M.I.M."/>
            <person name="Johansson O.N."/>
            <person name="Kourtchenko O."/>
            <person name="Godhe A."/>
            <person name="Clarke A.K."/>
        </authorList>
    </citation>
    <scope>NUCLEOTIDE SEQUENCE [LARGE SCALE GENOMIC DNA]</scope>
    <source>
        <strain evidence="2 3">SMR4r</strain>
    </source>
</reference>
<gene>
    <name evidence="2" type="ORF">LOKVESSMR4R_02164</name>
</gene>
<accession>A0A1Y0EDP3</accession>
<evidence type="ECO:0000256" key="1">
    <source>
        <dbReference type="SAM" id="Phobius"/>
    </source>
</evidence>
<evidence type="ECO:0000313" key="3">
    <source>
        <dbReference type="Proteomes" id="UP000195273"/>
    </source>
</evidence>
<sequence length="217" mass="24215">MDWHSHIDAYCERIDPSFWSEPINAVTNLAFIIAAIWVWPRVAGLPLARALAAILFSIGLGSFLFHTFATPWAALLDVVPIGAFILLYLFGVHRDVIGLRLWSALGATALFVPFAAITVPLLGRLPFFGISAFYWTVPILLVIYGLALRKLPHIRRGFMIGAALLALSISARSVDEMLCAMLPFGTHFLWHIFNAVMLAWMILVYRRHMLAGAARDR</sequence>
<dbReference type="EMBL" id="CP021431">
    <property type="protein sequence ID" value="ARU01471.1"/>
    <property type="molecule type" value="Genomic_DNA"/>
</dbReference>
<protein>
    <submittedName>
        <fullName evidence="2">Ceramidase</fullName>
    </submittedName>
</protein>
<keyword evidence="1" id="KW-1133">Transmembrane helix</keyword>
<keyword evidence="1" id="KW-0472">Membrane</keyword>
<dbReference type="OrthoDB" id="277121at2"/>